<proteinExistence type="predicted"/>
<feature type="compositionally biased region" description="Basic and acidic residues" evidence="1">
    <location>
        <begin position="271"/>
        <end position="294"/>
    </location>
</feature>
<organism evidence="3 4">
    <name type="scientific">Saccoglossus kowalevskii</name>
    <name type="common">Acorn worm</name>
    <dbReference type="NCBI Taxonomy" id="10224"/>
    <lineage>
        <taxon>Eukaryota</taxon>
        <taxon>Metazoa</taxon>
        <taxon>Hemichordata</taxon>
        <taxon>Enteropneusta</taxon>
        <taxon>Harrimaniidae</taxon>
        <taxon>Saccoglossus</taxon>
    </lineage>
</organism>
<accession>A0ABM0H1U1</accession>
<evidence type="ECO:0000259" key="2">
    <source>
        <dbReference type="PROSITE" id="PS51061"/>
    </source>
</evidence>
<feature type="domain" description="R3H" evidence="2">
    <location>
        <begin position="12"/>
        <end position="78"/>
    </location>
</feature>
<feature type="compositionally biased region" description="Basic and acidic residues" evidence="1">
    <location>
        <begin position="108"/>
        <end position="127"/>
    </location>
</feature>
<feature type="compositionally biased region" description="Basic residues" evidence="1">
    <location>
        <begin position="220"/>
        <end position="229"/>
    </location>
</feature>
<sequence>MIDNRYLNAKESEFVDLVLQDIENFQEQHDWDKSILLFPPLLSHYRFLIHHTVEDFNNLSTFSVGEGDDRRTVVCPLHLRKMAAKEEELLDWRRNPMDGDAQCGYRTECKREDDRQPKNKQHYDKTSSKSVRLSSLDGSSGDVRERHEKPRERRTGGRPRRAAQELYMPRAMRQRQQEQQQQQQQSLNQHTKAESTINETKRDRQQSVSADGQSQARLSKGSHKERTKRSQGYDERNPRIQKHDGKKHLSTSKNERSEKHRNVDRVSMSQENDKSETRHVEERSSSARTNEKTERRNRKKPNNLESQNPTVSKKESLVYQNEIKGSVASLSDCFSTRHDLEFVEDRNTDTSFNTSIDANNDYASRQTPSQSKEINITGDDIIDAHSTNKNCLGNTEQISDLMIEPQGSVLEHSDENTAITDEVIVDTVRPIVQNVGLVKTDNVQSNTSIHCHEEKDPVIHKEHCVGMGKIDVEMIAGVSSKMELITSKTYECELKDKTTATEKQIVETVNKNVSVIHQKEESMSKEPVDDLHVVYNPSITVDTTDKIEPCADNIKLNISEASCKSMDTHPVNNEITNLEEADAAVTMETNLDTADSFGADLKMQLLAPKEEDSAMSPGDSEDVNHVTKNICDLDKSKDVKLMDVGESQIGQEAKDVVTMETTVDEDEDSWDTMFDETGECLNQELKKEIEVNLSKKVTKKKKVVVQEPKFDYYNYQPKDNFNYEDFGHVIELFDFPTEFKTQDLLMSFSQFQSKGFDIKWVDDTHALAIFSSPIAANSALEMSHPMLKSRPMIAATRESKLKARNFVDCLQPYKPRPETSAMAARRIVSGALGIKSSVSREKRDAERKKLKEAKDKKKGEKKLKEDIWEGNV</sequence>
<feature type="compositionally biased region" description="Polar residues" evidence="1">
    <location>
        <begin position="128"/>
        <end position="138"/>
    </location>
</feature>
<dbReference type="PANTHER" id="PTHR21678:SF0">
    <property type="entry name" value="C3H1-TYPE DOMAIN-CONTAINING PROTEIN"/>
    <property type="match status" value="1"/>
</dbReference>
<dbReference type="InterPro" id="IPR036867">
    <property type="entry name" value="R3H_dom_sf"/>
</dbReference>
<feature type="compositionally biased region" description="Basic and acidic residues" evidence="1">
    <location>
        <begin position="253"/>
        <end position="264"/>
    </location>
</feature>
<dbReference type="PROSITE" id="PS51061">
    <property type="entry name" value="R3H"/>
    <property type="match status" value="1"/>
</dbReference>
<dbReference type="PANTHER" id="PTHR21678">
    <property type="entry name" value="GROWTH INHIBITION AND DIFFERENTIATION RELATED PROTEIN 88"/>
    <property type="match status" value="1"/>
</dbReference>
<dbReference type="Gene3D" id="3.30.70.330">
    <property type="match status" value="1"/>
</dbReference>
<dbReference type="InterPro" id="IPR039884">
    <property type="entry name" value="R3HC1/R3HCL"/>
</dbReference>
<feature type="compositionally biased region" description="Polar residues" evidence="1">
    <location>
        <begin position="186"/>
        <end position="198"/>
    </location>
</feature>
<feature type="region of interest" description="Disordered" evidence="1">
    <location>
        <begin position="108"/>
        <end position="317"/>
    </location>
</feature>
<dbReference type="Pfam" id="PF01424">
    <property type="entry name" value="R3H"/>
    <property type="match status" value="1"/>
</dbReference>
<feature type="compositionally biased region" description="Polar residues" evidence="1">
    <location>
        <begin position="206"/>
        <end position="217"/>
    </location>
</feature>
<dbReference type="Gene3D" id="3.30.1370.50">
    <property type="entry name" value="R3H-like domain"/>
    <property type="match status" value="1"/>
</dbReference>
<dbReference type="InterPro" id="IPR035979">
    <property type="entry name" value="RBD_domain_sf"/>
</dbReference>
<feature type="compositionally biased region" description="Basic and acidic residues" evidence="1">
    <location>
        <begin position="142"/>
        <end position="155"/>
    </location>
</feature>
<dbReference type="SUPFAM" id="SSF82708">
    <property type="entry name" value="R3H domain"/>
    <property type="match status" value="1"/>
</dbReference>
<dbReference type="RefSeq" id="XP_002742336.1">
    <property type="nucleotide sequence ID" value="XM_002742290.2"/>
</dbReference>
<evidence type="ECO:0000313" key="4">
    <source>
        <dbReference type="RefSeq" id="XP_002742336.1"/>
    </source>
</evidence>
<dbReference type="GeneID" id="100378849"/>
<gene>
    <name evidence="4" type="primary">LOC100378849</name>
</gene>
<feature type="region of interest" description="Disordered" evidence="1">
    <location>
        <begin position="838"/>
        <end position="872"/>
    </location>
</feature>
<dbReference type="InterPro" id="IPR001374">
    <property type="entry name" value="R3H_dom"/>
</dbReference>
<dbReference type="SMART" id="SM00393">
    <property type="entry name" value="R3H"/>
    <property type="match status" value="1"/>
</dbReference>
<dbReference type="InterPro" id="IPR012677">
    <property type="entry name" value="Nucleotide-bd_a/b_plait_sf"/>
</dbReference>
<protein>
    <submittedName>
        <fullName evidence="4">Kinesin-related protein 4-like</fullName>
    </submittedName>
</protein>
<feature type="compositionally biased region" description="Basic and acidic residues" evidence="1">
    <location>
        <begin position="231"/>
        <end position="243"/>
    </location>
</feature>
<keyword evidence="3" id="KW-1185">Reference proteome</keyword>
<reference evidence="4" key="1">
    <citation type="submission" date="2025-08" db="UniProtKB">
        <authorList>
            <consortium name="RefSeq"/>
        </authorList>
    </citation>
    <scope>IDENTIFICATION</scope>
    <source>
        <tissue evidence="4">Testes</tissue>
    </source>
</reference>
<dbReference type="Proteomes" id="UP000694865">
    <property type="component" value="Unplaced"/>
</dbReference>
<evidence type="ECO:0000256" key="1">
    <source>
        <dbReference type="SAM" id="MobiDB-lite"/>
    </source>
</evidence>
<name>A0ABM0H1U1_SACKO</name>
<dbReference type="SUPFAM" id="SSF54928">
    <property type="entry name" value="RNA-binding domain, RBD"/>
    <property type="match status" value="1"/>
</dbReference>
<evidence type="ECO:0000313" key="3">
    <source>
        <dbReference type="Proteomes" id="UP000694865"/>
    </source>
</evidence>
<dbReference type="CDD" id="cd12428">
    <property type="entry name" value="RRM_PARN"/>
    <property type="match status" value="1"/>
</dbReference>